<evidence type="ECO:0000313" key="1">
    <source>
        <dbReference type="EMBL" id="MFC7286584.1"/>
    </source>
</evidence>
<gene>
    <name evidence="1" type="ORF">ACFQPC_00915</name>
</gene>
<dbReference type="Proteomes" id="UP001596542">
    <property type="component" value="Unassembled WGS sequence"/>
</dbReference>
<evidence type="ECO:0000313" key="2">
    <source>
        <dbReference type="Proteomes" id="UP001596542"/>
    </source>
</evidence>
<dbReference type="RefSeq" id="WP_382269786.1">
    <property type="nucleotide sequence ID" value="NZ_JBHTBU010000001.1"/>
</dbReference>
<keyword evidence="2" id="KW-1185">Reference proteome</keyword>
<proteinExistence type="predicted"/>
<sequence>MEILLASGTLQMQRPEMIMAIVMLAGKGIYDCRHIQAAHMATRLPTNVSWARRVALIGEVLLGDQPRAARI</sequence>
<accession>A0ABW2I6F1</accession>
<organism evidence="1 2">
    <name type="scientific">Herminiimonas glaciei</name>
    <dbReference type="NCBI Taxonomy" id="523788"/>
    <lineage>
        <taxon>Bacteria</taxon>
        <taxon>Pseudomonadati</taxon>
        <taxon>Pseudomonadota</taxon>
        <taxon>Betaproteobacteria</taxon>
        <taxon>Burkholderiales</taxon>
        <taxon>Oxalobacteraceae</taxon>
        <taxon>Herminiimonas</taxon>
    </lineage>
</organism>
<comment type="caution">
    <text evidence="1">The sequence shown here is derived from an EMBL/GenBank/DDBJ whole genome shotgun (WGS) entry which is preliminary data.</text>
</comment>
<protein>
    <submittedName>
        <fullName evidence="1">Uncharacterized protein</fullName>
    </submittedName>
</protein>
<reference evidence="2" key="1">
    <citation type="journal article" date="2019" name="Int. J. Syst. Evol. Microbiol.">
        <title>The Global Catalogue of Microorganisms (GCM) 10K type strain sequencing project: providing services to taxonomists for standard genome sequencing and annotation.</title>
        <authorList>
            <consortium name="The Broad Institute Genomics Platform"/>
            <consortium name="The Broad Institute Genome Sequencing Center for Infectious Disease"/>
            <person name="Wu L."/>
            <person name="Ma J."/>
        </authorList>
    </citation>
    <scope>NUCLEOTIDE SEQUENCE [LARGE SCALE GENOMIC DNA]</scope>
    <source>
        <strain evidence="2">KACC 12508</strain>
    </source>
</reference>
<dbReference type="EMBL" id="JBHTBU010000001">
    <property type="protein sequence ID" value="MFC7286584.1"/>
    <property type="molecule type" value="Genomic_DNA"/>
</dbReference>
<name>A0ABW2I6F1_9BURK</name>